<comment type="caution">
    <text evidence="4">The sequence shown here is derived from an EMBL/GenBank/DDBJ whole genome shotgun (WGS) entry which is preliminary data.</text>
</comment>
<dbReference type="RefSeq" id="WP_260188957.1">
    <property type="nucleotide sequence ID" value="NZ_JAFFZE010000002.1"/>
</dbReference>
<evidence type="ECO:0000313" key="5">
    <source>
        <dbReference type="Proteomes" id="UP001156441"/>
    </source>
</evidence>
<evidence type="ECO:0000256" key="2">
    <source>
        <dbReference type="ARBA" id="ARBA00049106"/>
    </source>
</evidence>
<comment type="similarity">
    <text evidence="1">Belongs to the F420H(2)-dependent quinone reductase family.</text>
</comment>
<dbReference type="Pfam" id="PF04075">
    <property type="entry name" value="F420H2_quin_red"/>
    <property type="match status" value="1"/>
</dbReference>
<keyword evidence="5" id="KW-1185">Reference proteome</keyword>
<feature type="domain" description="Hemerythrin-like" evidence="3">
    <location>
        <begin position="149"/>
        <end position="269"/>
    </location>
</feature>
<dbReference type="Gene3D" id="2.30.110.10">
    <property type="entry name" value="Electron Transport, Fmn-binding Protein, Chain A"/>
    <property type="match status" value="1"/>
</dbReference>
<protein>
    <submittedName>
        <fullName evidence="4">Nitroreductase family deazaflavin-dependent oxidoreductase</fullName>
    </submittedName>
</protein>
<dbReference type="Gene3D" id="1.20.120.520">
    <property type="entry name" value="nmb1532 protein domain like"/>
    <property type="match status" value="1"/>
</dbReference>
<evidence type="ECO:0000259" key="3">
    <source>
        <dbReference type="Pfam" id="PF01814"/>
    </source>
</evidence>
<dbReference type="NCBIfam" id="TIGR00026">
    <property type="entry name" value="hi_GC_TIGR00026"/>
    <property type="match status" value="1"/>
</dbReference>
<dbReference type="SUPFAM" id="SSF50475">
    <property type="entry name" value="FMN-binding split barrel"/>
    <property type="match status" value="1"/>
</dbReference>
<dbReference type="Pfam" id="PF01814">
    <property type="entry name" value="Hemerythrin"/>
    <property type="match status" value="1"/>
</dbReference>
<evidence type="ECO:0000256" key="1">
    <source>
        <dbReference type="ARBA" id="ARBA00008710"/>
    </source>
</evidence>
<gene>
    <name evidence="4" type="ORF">JT362_00510</name>
</gene>
<dbReference type="InterPro" id="IPR012312">
    <property type="entry name" value="Hemerythrin-like"/>
</dbReference>
<sequence length="273" mass="30260">MHDFNQQVIDEFRANTGRVGGPFENARLILLTTTGARTGAEHTTPLGYLPDEDAERIIVIASAGGSPRHPAWFHNLVANPKVTVENGPFTYEAEANVLTGTERDDVFARAVEADPGWADYETRSGRILPVVALRQVAFAPSESTSFGQMLRMIHDAFRRELAIIRTEFAASGPGIGVQLRVNCLSVCQGLHHHHRMEDSGLFPQLDESHPELEPVLTRLRAEHETIAALIDELNDAVKQGTDAQPRVERLVDELEAHLRYEEEQLIPILDHAG</sequence>
<comment type="catalytic activity">
    <reaction evidence="2">
        <text>oxidized coenzyme F420-(gamma-L-Glu)(n) + a quinol + H(+) = reduced coenzyme F420-(gamma-L-Glu)(n) + a quinone</text>
        <dbReference type="Rhea" id="RHEA:39663"/>
        <dbReference type="Rhea" id="RHEA-COMP:12939"/>
        <dbReference type="Rhea" id="RHEA-COMP:14378"/>
        <dbReference type="ChEBI" id="CHEBI:15378"/>
        <dbReference type="ChEBI" id="CHEBI:24646"/>
        <dbReference type="ChEBI" id="CHEBI:132124"/>
        <dbReference type="ChEBI" id="CHEBI:133980"/>
        <dbReference type="ChEBI" id="CHEBI:139511"/>
    </reaction>
</comment>
<dbReference type="PANTHER" id="PTHR39428:SF1">
    <property type="entry name" value="F420H(2)-DEPENDENT QUINONE REDUCTASE RV1261C"/>
    <property type="match status" value="1"/>
</dbReference>
<dbReference type="EMBL" id="JAFFZE010000002">
    <property type="protein sequence ID" value="MCT2581600.1"/>
    <property type="molecule type" value="Genomic_DNA"/>
</dbReference>
<dbReference type="CDD" id="cd12108">
    <property type="entry name" value="Hr-like"/>
    <property type="match status" value="1"/>
</dbReference>
<dbReference type="Proteomes" id="UP001156441">
    <property type="component" value="Unassembled WGS sequence"/>
</dbReference>
<dbReference type="InterPro" id="IPR012349">
    <property type="entry name" value="Split_barrel_FMN-bd"/>
</dbReference>
<accession>A0ABT2J160</accession>
<reference evidence="4 5" key="1">
    <citation type="submission" date="2021-02" db="EMBL/GenBank/DDBJ databases">
        <title>Actinophytocola xerophila sp. nov., isolated from soil of cotton cropping field.</title>
        <authorList>
            <person name="Huang R."/>
            <person name="Chen X."/>
            <person name="Ge X."/>
            <person name="Liu W."/>
        </authorList>
    </citation>
    <scope>NUCLEOTIDE SEQUENCE [LARGE SCALE GENOMIC DNA]</scope>
    <source>
        <strain evidence="4 5">S1-96</strain>
    </source>
</reference>
<name>A0ABT2J160_9PSEU</name>
<proteinExistence type="inferred from homology"/>
<evidence type="ECO:0000313" key="4">
    <source>
        <dbReference type="EMBL" id="MCT2581600.1"/>
    </source>
</evidence>
<dbReference type="PANTHER" id="PTHR39428">
    <property type="entry name" value="F420H(2)-DEPENDENT QUINONE REDUCTASE RV1261C"/>
    <property type="match status" value="1"/>
</dbReference>
<dbReference type="InterPro" id="IPR004378">
    <property type="entry name" value="F420H2_quin_Rdtase"/>
</dbReference>
<organism evidence="4 5">
    <name type="scientific">Actinophytocola gossypii</name>
    <dbReference type="NCBI Taxonomy" id="2812003"/>
    <lineage>
        <taxon>Bacteria</taxon>
        <taxon>Bacillati</taxon>
        <taxon>Actinomycetota</taxon>
        <taxon>Actinomycetes</taxon>
        <taxon>Pseudonocardiales</taxon>
        <taxon>Pseudonocardiaceae</taxon>
    </lineage>
</organism>